<dbReference type="PANTHER" id="PTHR30373">
    <property type="entry name" value="UPF0603 PROTEIN YGCG"/>
    <property type="match status" value="1"/>
</dbReference>
<dbReference type="AlphaFoldDB" id="A0A1G2CZL6"/>
<comment type="caution">
    <text evidence="5">The sequence shown here is derived from an EMBL/GenBank/DDBJ whole genome shotgun (WGS) entry which is preliminary data.</text>
</comment>
<dbReference type="Gene3D" id="3.10.310.50">
    <property type="match status" value="1"/>
</dbReference>
<feature type="compositionally biased region" description="Gly residues" evidence="1">
    <location>
        <begin position="327"/>
        <end position="336"/>
    </location>
</feature>
<sequence length="336" mass="35940">MKFTRLLLGIFLCISAALAGANEFPALSDRFVNDFASMISPNEANELNAKLAKFRDASKVSIVIATITSAQDYGYPTGLIDLGVGLFDKWKPGQADIDSGILVIVAGKTPPYKIRIVTGRGVEGAVPDLAIKNITEGTMKPAMHNGTLGAYALGLMRGTDALMERTKHEFVPKTTVTRQPGGDRSLEFAVPLLLAILGSTLLCLYLYRINKRKNEEAERERVRGEKQEYAEWLKRMSEDDLPTTYPLPTKRPEARRERPPTRPASYSNAPPRSARTNAATAAAAAVAAVEIASTQSSSSNWERSDDSGSGSSSSSFDSFSSPDSGGSTAGGGGGDN</sequence>
<evidence type="ECO:0000259" key="4">
    <source>
        <dbReference type="Pfam" id="PF04536"/>
    </source>
</evidence>
<feature type="region of interest" description="Disordered" evidence="1">
    <location>
        <begin position="240"/>
        <end position="336"/>
    </location>
</feature>
<evidence type="ECO:0000313" key="6">
    <source>
        <dbReference type="Proteomes" id="UP000177122"/>
    </source>
</evidence>
<reference evidence="5 6" key="1">
    <citation type="journal article" date="2016" name="Nat. Commun.">
        <title>Thousands of microbial genomes shed light on interconnected biogeochemical processes in an aquifer system.</title>
        <authorList>
            <person name="Anantharaman K."/>
            <person name="Brown C.T."/>
            <person name="Hug L.A."/>
            <person name="Sharon I."/>
            <person name="Castelle C.J."/>
            <person name="Probst A.J."/>
            <person name="Thomas B.C."/>
            <person name="Singh A."/>
            <person name="Wilkins M.J."/>
            <person name="Karaoz U."/>
            <person name="Brodie E.L."/>
            <person name="Williams K.H."/>
            <person name="Hubbard S.S."/>
            <person name="Banfield J.F."/>
        </authorList>
    </citation>
    <scope>NUCLEOTIDE SEQUENCE [LARGE SCALE GENOMIC DNA]</scope>
</reference>
<name>A0A1G2CZL6_9BACT</name>
<evidence type="ECO:0000256" key="2">
    <source>
        <dbReference type="SAM" id="Phobius"/>
    </source>
</evidence>
<dbReference type="Pfam" id="PF04536">
    <property type="entry name" value="TPM_phosphatase"/>
    <property type="match status" value="1"/>
</dbReference>
<evidence type="ECO:0000313" key="5">
    <source>
        <dbReference type="EMBL" id="OGZ05948.1"/>
    </source>
</evidence>
<proteinExistence type="predicted"/>
<protein>
    <recommendedName>
        <fullName evidence="4">TPM domain-containing protein</fullName>
    </recommendedName>
</protein>
<feature type="signal peptide" evidence="3">
    <location>
        <begin position="1"/>
        <end position="21"/>
    </location>
</feature>
<feature type="compositionally biased region" description="Basic and acidic residues" evidence="1">
    <location>
        <begin position="250"/>
        <end position="260"/>
    </location>
</feature>
<feature type="compositionally biased region" description="Low complexity" evidence="1">
    <location>
        <begin position="268"/>
        <end position="289"/>
    </location>
</feature>
<keyword evidence="2" id="KW-0472">Membrane</keyword>
<feature type="domain" description="TPM" evidence="4">
    <location>
        <begin position="32"/>
        <end position="164"/>
    </location>
</feature>
<gene>
    <name evidence="5" type="ORF">A2845_04060</name>
</gene>
<keyword evidence="2" id="KW-0812">Transmembrane</keyword>
<feature type="chain" id="PRO_5009582433" description="TPM domain-containing protein" evidence="3">
    <location>
        <begin position="22"/>
        <end position="336"/>
    </location>
</feature>
<evidence type="ECO:0000256" key="3">
    <source>
        <dbReference type="SAM" id="SignalP"/>
    </source>
</evidence>
<accession>A0A1G2CZL6</accession>
<dbReference type="EMBL" id="MHLI01000006">
    <property type="protein sequence ID" value="OGZ05948.1"/>
    <property type="molecule type" value="Genomic_DNA"/>
</dbReference>
<keyword evidence="2" id="KW-1133">Transmembrane helix</keyword>
<dbReference type="PANTHER" id="PTHR30373:SF2">
    <property type="entry name" value="UPF0603 PROTEIN YGCG"/>
    <property type="match status" value="1"/>
</dbReference>
<organism evidence="5 6">
    <name type="scientific">Candidatus Lloydbacteria bacterium RIFCSPHIGHO2_01_FULL_49_22</name>
    <dbReference type="NCBI Taxonomy" id="1798658"/>
    <lineage>
        <taxon>Bacteria</taxon>
        <taxon>Candidatus Lloydiibacteriota</taxon>
    </lineage>
</organism>
<keyword evidence="3" id="KW-0732">Signal</keyword>
<feature type="compositionally biased region" description="Low complexity" evidence="1">
    <location>
        <begin position="296"/>
        <end position="326"/>
    </location>
</feature>
<feature type="transmembrane region" description="Helical" evidence="2">
    <location>
        <begin position="188"/>
        <end position="207"/>
    </location>
</feature>
<evidence type="ECO:0000256" key="1">
    <source>
        <dbReference type="SAM" id="MobiDB-lite"/>
    </source>
</evidence>
<dbReference type="Proteomes" id="UP000177122">
    <property type="component" value="Unassembled WGS sequence"/>
</dbReference>
<dbReference type="InterPro" id="IPR007621">
    <property type="entry name" value="TPM_dom"/>
</dbReference>